<dbReference type="GO" id="GO:0003677">
    <property type="term" value="F:DNA binding"/>
    <property type="evidence" value="ECO:0007669"/>
    <property type="project" value="InterPro"/>
</dbReference>
<reference evidence="4 5" key="1">
    <citation type="journal article" date="2016" name="Nat. Commun.">
        <title>Microbial interactions lead to rapid micro-scale successions on model marine particles.</title>
        <authorList>
            <person name="Datta M.S."/>
            <person name="Sliwerska E."/>
            <person name="Gore J."/>
            <person name="Polz M.F."/>
            <person name="Cordero O.X."/>
        </authorList>
    </citation>
    <scope>NUCLEOTIDE SEQUENCE [LARGE SCALE GENOMIC DNA]</scope>
    <source>
        <strain evidence="4 5">4G03</strain>
    </source>
</reference>
<keyword evidence="1" id="KW-0812">Transmembrane</keyword>
<organism evidence="4 5">
    <name type="scientific">Tenacibaculum discolor</name>
    <dbReference type="NCBI Taxonomy" id="361581"/>
    <lineage>
        <taxon>Bacteria</taxon>
        <taxon>Pseudomonadati</taxon>
        <taxon>Bacteroidota</taxon>
        <taxon>Flavobacteriia</taxon>
        <taxon>Flavobacteriales</taxon>
        <taxon>Flavobacteriaceae</taxon>
        <taxon>Tenacibaculum</taxon>
    </lineage>
</organism>
<sequence length="261" mass="29562">MRNKNLLTMKQPDLGKKILELRKQKGLTQEELVEKCNINVRTIQRIEAGETMPRSFTIKTILEALDATINLEEFTNEVALTNQDKKKLNLAWIFGVVYFVFGFVETIADVYQFTKDESIFNGLLYTSIKVISSMAFVLFFVGFLRIAKIYTHKLLEVIVYVFMIAYVLFGFYDIFLINFSEEAVGVSLIVELLVFGVVQIIFGIGLLQLKSRLGTLVQVCGVLEIITGVLLSTLVLASLGLFLLIPTIIIEIIVIYKIARK</sequence>
<dbReference type="AlphaFoldDB" id="A0A2G1BZU7"/>
<evidence type="ECO:0000313" key="3">
    <source>
        <dbReference type="EMBL" id="MDP2541422.1"/>
    </source>
</evidence>
<dbReference type="EMBL" id="PDUU01000001">
    <property type="protein sequence ID" value="PHN99125.1"/>
    <property type="molecule type" value="Genomic_DNA"/>
</dbReference>
<dbReference type="RefSeq" id="WP_099213800.1">
    <property type="nucleotide sequence ID" value="NZ_JAUYVU010000005.1"/>
</dbReference>
<evidence type="ECO:0000313" key="5">
    <source>
        <dbReference type="Proteomes" id="UP000222163"/>
    </source>
</evidence>
<evidence type="ECO:0000313" key="6">
    <source>
        <dbReference type="Proteomes" id="UP001242342"/>
    </source>
</evidence>
<reference evidence="4" key="2">
    <citation type="submission" date="2017-10" db="EMBL/GenBank/DDBJ databases">
        <authorList>
            <person name="Enke T.N."/>
            <person name="Cordero O.X."/>
        </authorList>
    </citation>
    <scope>NUCLEOTIDE SEQUENCE</scope>
    <source>
        <strain evidence="4">4G03</strain>
    </source>
</reference>
<proteinExistence type="predicted"/>
<keyword evidence="1" id="KW-0472">Membrane</keyword>
<dbReference type="Pfam" id="PF01381">
    <property type="entry name" value="HTH_3"/>
    <property type="match status" value="1"/>
</dbReference>
<dbReference type="PROSITE" id="PS50943">
    <property type="entry name" value="HTH_CROC1"/>
    <property type="match status" value="1"/>
</dbReference>
<dbReference type="Proteomes" id="UP001242342">
    <property type="component" value="Unassembled WGS sequence"/>
</dbReference>
<feature type="transmembrane region" description="Helical" evidence="1">
    <location>
        <begin position="241"/>
        <end position="259"/>
    </location>
</feature>
<feature type="domain" description="HTH cro/C1-type" evidence="2">
    <location>
        <begin position="18"/>
        <end position="74"/>
    </location>
</feature>
<dbReference type="Gene3D" id="1.10.260.40">
    <property type="entry name" value="lambda repressor-like DNA-binding domains"/>
    <property type="match status" value="1"/>
</dbReference>
<dbReference type="SUPFAM" id="SSF47413">
    <property type="entry name" value="lambda repressor-like DNA-binding domains"/>
    <property type="match status" value="1"/>
</dbReference>
<evidence type="ECO:0000256" key="1">
    <source>
        <dbReference type="SAM" id="Phobius"/>
    </source>
</evidence>
<feature type="transmembrane region" description="Helical" evidence="1">
    <location>
        <begin position="213"/>
        <end position="235"/>
    </location>
</feature>
<dbReference type="InterPro" id="IPR010982">
    <property type="entry name" value="Lambda_DNA-bd_dom_sf"/>
</dbReference>
<protein>
    <submittedName>
        <fullName evidence="3">Helix-turn-helix transcriptional regulator</fullName>
    </submittedName>
</protein>
<feature type="transmembrane region" description="Helical" evidence="1">
    <location>
        <begin position="90"/>
        <end position="111"/>
    </location>
</feature>
<dbReference type="Proteomes" id="UP000222163">
    <property type="component" value="Unassembled WGS sequence"/>
</dbReference>
<feature type="transmembrane region" description="Helical" evidence="1">
    <location>
        <begin position="157"/>
        <end position="177"/>
    </location>
</feature>
<keyword evidence="1" id="KW-1133">Transmembrane helix</keyword>
<dbReference type="EMBL" id="JAUYVU010000005">
    <property type="protein sequence ID" value="MDP2541422.1"/>
    <property type="molecule type" value="Genomic_DNA"/>
</dbReference>
<feature type="transmembrane region" description="Helical" evidence="1">
    <location>
        <begin position="183"/>
        <end position="206"/>
    </location>
</feature>
<accession>A0A2G1BZU7</accession>
<keyword evidence="6" id="KW-1185">Reference proteome</keyword>
<reference evidence="3 6" key="3">
    <citation type="submission" date="2023-07" db="EMBL/GenBank/DDBJ databases">
        <title>Genome content predicts the carbon catabolic preferences of heterotrophic bacteria.</title>
        <authorList>
            <person name="Gralka M."/>
        </authorList>
    </citation>
    <scope>NUCLEOTIDE SEQUENCE [LARGE SCALE GENOMIC DNA]</scope>
    <source>
        <strain evidence="3 6">4G03</strain>
    </source>
</reference>
<dbReference type="CDD" id="cd00093">
    <property type="entry name" value="HTH_XRE"/>
    <property type="match status" value="1"/>
</dbReference>
<evidence type="ECO:0000259" key="2">
    <source>
        <dbReference type="PROSITE" id="PS50943"/>
    </source>
</evidence>
<dbReference type="SMART" id="SM00530">
    <property type="entry name" value="HTH_XRE"/>
    <property type="match status" value="1"/>
</dbReference>
<gene>
    <name evidence="4" type="ORF">CSC81_00460</name>
    <name evidence="3" type="ORF">Q8W23_08050</name>
</gene>
<comment type="caution">
    <text evidence="4">The sequence shown here is derived from an EMBL/GenBank/DDBJ whole genome shotgun (WGS) entry which is preliminary data.</text>
</comment>
<evidence type="ECO:0000313" key="4">
    <source>
        <dbReference type="EMBL" id="PHN99125.1"/>
    </source>
</evidence>
<dbReference type="InterPro" id="IPR001387">
    <property type="entry name" value="Cro/C1-type_HTH"/>
</dbReference>
<feature type="transmembrane region" description="Helical" evidence="1">
    <location>
        <begin position="123"/>
        <end position="145"/>
    </location>
</feature>
<name>A0A2G1BZU7_9FLAO</name>